<accession>A0A291R0A0</accession>
<sequence length="209" mass="24240">MKMYIFFFVLVLKVICSGCQGEIKSEKSKCKEAYEEANARLNEYYQNADQEMLDTVLHIVQKNINDCPDYNVKMVNLKIRVLILLKEYDLGYKFIYSLDEKKFEKPYKKDFYLKSLKAMELESQGDSASRNEQYLGIIDDVLRYINLHQSDKEAIADLFFIKAKVEEKSRVLESLDIMRDQGNSGDSMFYEGLKSAILGSEITAPAVRQ</sequence>
<name>A0A291R0A0_9BACT</name>
<dbReference type="Proteomes" id="UP000220133">
    <property type="component" value="Chromosome"/>
</dbReference>
<dbReference type="KEGG" id="cbae:COR50_21770"/>
<organism evidence="2 3">
    <name type="scientific">Chitinophaga caeni</name>
    <dbReference type="NCBI Taxonomy" id="2029983"/>
    <lineage>
        <taxon>Bacteria</taxon>
        <taxon>Pseudomonadati</taxon>
        <taxon>Bacteroidota</taxon>
        <taxon>Chitinophagia</taxon>
        <taxon>Chitinophagales</taxon>
        <taxon>Chitinophagaceae</taxon>
        <taxon>Chitinophaga</taxon>
    </lineage>
</organism>
<dbReference type="EMBL" id="CP023777">
    <property type="protein sequence ID" value="ATL49591.1"/>
    <property type="molecule type" value="Genomic_DNA"/>
</dbReference>
<protein>
    <submittedName>
        <fullName evidence="2">Uncharacterized protein</fullName>
    </submittedName>
</protein>
<dbReference type="RefSeq" id="WP_098195958.1">
    <property type="nucleotide sequence ID" value="NZ_CP023777.1"/>
</dbReference>
<keyword evidence="1" id="KW-0175">Coiled coil</keyword>
<feature type="coiled-coil region" evidence="1">
    <location>
        <begin position="27"/>
        <end position="54"/>
    </location>
</feature>
<evidence type="ECO:0000313" key="3">
    <source>
        <dbReference type="Proteomes" id="UP000220133"/>
    </source>
</evidence>
<evidence type="ECO:0000313" key="2">
    <source>
        <dbReference type="EMBL" id="ATL49591.1"/>
    </source>
</evidence>
<keyword evidence="3" id="KW-1185">Reference proteome</keyword>
<dbReference type="AlphaFoldDB" id="A0A291R0A0"/>
<dbReference type="OrthoDB" id="790983at2"/>
<proteinExistence type="predicted"/>
<evidence type="ECO:0000256" key="1">
    <source>
        <dbReference type="SAM" id="Coils"/>
    </source>
</evidence>
<gene>
    <name evidence="2" type="ORF">COR50_21770</name>
</gene>
<reference evidence="2 3" key="1">
    <citation type="submission" date="2017-10" db="EMBL/GenBank/DDBJ databases">
        <title>Paenichitinophaga pekingensis gen. nov., sp. nov., isolated from activated sludge.</title>
        <authorList>
            <person name="Jin D."/>
            <person name="Kong X."/>
            <person name="Deng Y."/>
            <person name="Bai Z."/>
        </authorList>
    </citation>
    <scope>NUCLEOTIDE SEQUENCE [LARGE SCALE GENOMIC DNA]</scope>
    <source>
        <strain evidence="2 3">13</strain>
    </source>
</reference>